<dbReference type="InterPro" id="IPR000944">
    <property type="entry name" value="Tscrpt_reg_Rrf2"/>
</dbReference>
<organism evidence="2">
    <name type="scientific">hydrothermal vent metagenome</name>
    <dbReference type="NCBI Taxonomy" id="652676"/>
    <lineage>
        <taxon>unclassified sequences</taxon>
        <taxon>metagenomes</taxon>
        <taxon>ecological metagenomes</taxon>
    </lineage>
</organism>
<dbReference type="PROSITE" id="PS51197">
    <property type="entry name" value="HTH_RRF2_2"/>
    <property type="match status" value="1"/>
</dbReference>
<dbReference type="GO" id="GO:0003677">
    <property type="term" value="F:DNA binding"/>
    <property type="evidence" value="ECO:0007669"/>
    <property type="project" value="UniProtKB-KW"/>
</dbReference>
<evidence type="ECO:0000313" key="2">
    <source>
        <dbReference type="EMBL" id="VAW96396.1"/>
    </source>
</evidence>
<protein>
    <submittedName>
        <fullName evidence="2">Iron-sulfur cluster regulator IscR</fullName>
    </submittedName>
</protein>
<dbReference type="NCBIfam" id="TIGR00738">
    <property type="entry name" value="rrf2_super"/>
    <property type="match status" value="1"/>
</dbReference>
<dbReference type="EMBL" id="UOFR01000038">
    <property type="protein sequence ID" value="VAW96396.1"/>
    <property type="molecule type" value="Genomic_DNA"/>
</dbReference>
<dbReference type="Gene3D" id="1.10.10.10">
    <property type="entry name" value="Winged helix-like DNA-binding domain superfamily/Winged helix DNA-binding domain"/>
    <property type="match status" value="1"/>
</dbReference>
<dbReference type="InterPro" id="IPR036388">
    <property type="entry name" value="WH-like_DNA-bd_sf"/>
</dbReference>
<dbReference type="AlphaFoldDB" id="A0A3B1AUF2"/>
<dbReference type="PANTHER" id="PTHR33221">
    <property type="entry name" value="WINGED HELIX-TURN-HELIX TRANSCRIPTIONAL REGULATOR, RRF2 FAMILY"/>
    <property type="match status" value="1"/>
</dbReference>
<dbReference type="GO" id="GO:0003700">
    <property type="term" value="F:DNA-binding transcription factor activity"/>
    <property type="evidence" value="ECO:0007669"/>
    <property type="project" value="TreeGrafter"/>
</dbReference>
<evidence type="ECO:0000256" key="1">
    <source>
        <dbReference type="ARBA" id="ARBA00023125"/>
    </source>
</evidence>
<name>A0A3B1AUF2_9ZZZZ</name>
<gene>
    <name evidence="2" type="ORF">MNBD_GAMMA21-1010</name>
</gene>
<dbReference type="GO" id="GO:0005829">
    <property type="term" value="C:cytosol"/>
    <property type="evidence" value="ECO:0007669"/>
    <property type="project" value="TreeGrafter"/>
</dbReference>
<accession>A0A3B1AUF2</accession>
<reference evidence="2" key="1">
    <citation type="submission" date="2018-06" db="EMBL/GenBank/DDBJ databases">
        <authorList>
            <person name="Zhirakovskaya E."/>
        </authorList>
    </citation>
    <scope>NUCLEOTIDE SEQUENCE</scope>
</reference>
<keyword evidence="1" id="KW-0238">DNA-binding</keyword>
<sequence>MTISSRAHYAIKAMLNLAFQMPNPVSLTSLAKKLDISLSYLEQIFALLRKNNLVKGVRGPGGGYVLGKPSEIISIAEIVSAIDINRKTAADFKGQPQSATLYAWGVLESKVSTNLDGITLAAIHEETVERMNMNENNIVAA</sequence>
<dbReference type="PANTHER" id="PTHR33221:SF5">
    <property type="entry name" value="HTH-TYPE TRANSCRIPTIONAL REGULATOR ISCR"/>
    <property type="match status" value="1"/>
</dbReference>
<dbReference type="SUPFAM" id="SSF46785">
    <property type="entry name" value="Winged helix' DNA-binding domain"/>
    <property type="match status" value="1"/>
</dbReference>
<dbReference type="Pfam" id="PF02082">
    <property type="entry name" value="Rrf2"/>
    <property type="match status" value="1"/>
</dbReference>
<proteinExistence type="predicted"/>
<dbReference type="InterPro" id="IPR036390">
    <property type="entry name" value="WH_DNA-bd_sf"/>
</dbReference>